<gene>
    <name evidence="1" type="ORF">SAMN02910265_03025</name>
</gene>
<dbReference type="OrthoDB" id="1821517at2"/>
<organism evidence="1 2">
    <name type="scientific">Ruminococcus flavefaciens</name>
    <dbReference type="NCBI Taxonomy" id="1265"/>
    <lineage>
        <taxon>Bacteria</taxon>
        <taxon>Bacillati</taxon>
        <taxon>Bacillota</taxon>
        <taxon>Clostridia</taxon>
        <taxon>Eubacteriales</taxon>
        <taxon>Oscillospiraceae</taxon>
        <taxon>Ruminococcus</taxon>
    </lineage>
</organism>
<dbReference type="Proteomes" id="UP000183190">
    <property type="component" value="Unassembled WGS sequence"/>
</dbReference>
<protein>
    <recommendedName>
        <fullName evidence="3">Macrophage migration inhibitory factor (MIF)</fullName>
    </recommendedName>
</protein>
<dbReference type="InterPro" id="IPR014347">
    <property type="entry name" value="Tautomerase/MIF_sf"/>
</dbReference>
<dbReference type="AlphaFoldDB" id="A0A1H6LFB7"/>
<dbReference type="EMBL" id="FNWV01000017">
    <property type="protein sequence ID" value="SEH84878.1"/>
    <property type="molecule type" value="Genomic_DNA"/>
</dbReference>
<sequence>MPIAQMKTNFKFGSDAARTDFLDEAASELSVILRKPLPAIMVMLDDCSMYMNKSEDTVFFAEFRYILPQECADCKSEFLKELADRMLALIQKHTHVDPYRIYMQFTEMTREGAWRYTG</sequence>
<evidence type="ECO:0000313" key="2">
    <source>
        <dbReference type="Proteomes" id="UP000183190"/>
    </source>
</evidence>
<dbReference type="SUPFAM" id="SSF55331">
    <property type="entry name" value="Tautomerase/MIF"/>
    <property type="match status" value="1"/>
</dbReference>
<proteinExistence type="predicted"/>
<dbReference type="RefSeq" id="WP_074718879.1">
    <property type="nucleotide sequence ID" value="NZ_FNWV01000017.1"/>
</dbReference>
<reference evidence="1 2" key="1">
    <citation type="submission" date="2016-10" db="EMBL/GenBank/DDBJ databases">
        <authorList>
            <person name="de Groot N.N."/>
        </authorList>
    </citation>
    <scope>NUCLEOTIDE SEQUENCE [LARGE SCALE GENOMIC DNA]</scope>
    <source>
        <strain evidence="1 2">YAD2003</strain>
    </source>
</reference>
<dbReference type="Gene3D" id="3.30.429.10">
    <property type="entry name" value="Macrophage Migration Inhibitory Factor"/>
    <property type="match status" value="1"/>
</dbReference>
<name>A0A1H6LFB7_RUMFL</name>
<evidence type="ECO:0008006" key="3">
    <source>
        <dbReference type="Google" id="ProtNLM"/>
    </source>
</evidence>
<evidence type="ECO:0000313" key="1">
    <source>
        <dbReference type="EMBL" id="SEH84878.1"/>
    </source>
</evidence>
<accession>A0A1H6LFB7</accession>